<dbReference type="Proteomes" id="UP000634919">
    <property type="component" value="Unassembled WGS sequence"/>
</dbReference>
<gene>
    <name evidence="2" type="ORF">H9646_11845</name>
</gene>
<evidence type="ECO:0000256" key="1">
    <source>
        <dbReference type="SAM" id="MobiDB-lite"/>
    </source>
</evidence>
<keyword evidence="3" id="KW-1185">Reference proteome</keyword>
<accession>A0ABR8SCH1</accession>
<dbReference type="RefSeq" id="WP_191723565.1">
    <property type="nucleotide sequence ID" value="NZ_JACSQK010000005.1"/>
</dbReference>
<name>A0ABR8SCH1_9BURK</name>
<comment type="caution">
    <text evidence="2">The sequence shown here is derived from an EMBL/GenBank/DDBJ whole genome shotgun (WGS) entry which is preliminary data.</text>
</comment>
<feature type="region of interest" description="Disordered" evidence="1">
    <location>
        <begin position="52"/>
        <end position="83"/>
    </location>
</feature>
<evidence type="ECO:0000313" key="3">
    <source>
        <dbReference type="Proteomes" id="UP000634919"/>
    </source>
</evidence>
<sequence>MSTQVPDLLKAPPPSRSALNPAHGFKYTNANDTNLAKRFADMRRAAAKAERDAAAEQARQAQTTLELGTSPQVVPLRRKANAA</sequence>
<proteinExistence type="predicted"/>
<dbReference type="EMBL" id="JACSQK010000005">
    <property type="protein sequence ID" value="MBD7961179.1"/>
    <property type="molecule type" value="Genomic_DNA"/>
</dbReference>
<reference evidence="2 3" key="1">
    <citation type="submission" date="2020-08" db="EMBL/GenBank/DDBJ databases">
        <title>A Genomic Blueprint of the Chicken Gut Microbiome.</title>
        <authorList>
            <person name="Gilroy R."/>
            <person name="Ravi A."/>
            <person name="Getino M."/>
            <person name="Pursley I."/>
            <person name="Horton D.L."/>
            <person name="Alikhan N.-F."/>
            <person name="Baker D."/>
            <person name="Gharbi K."/>
            <person name="Hall N."/>
            <person name="Watson M."/>
            <person name="Adriaenssens E.M."/>
            <person name="Foster-Nyarko E."/>
            <person name="Jarju S."/>
            <person name="Secka A."/>
            <person name="Antonio M."/>
            <person name="Oren A."/>
            <person name="Chaudhuri R."/>
            <person name="La Ragione R.M."/>
            <person name="Hildebrand F."/>
            <person name="Pallen M.J."/>
        </authorList>
    </citation>
    <scope>NUCLEOTIDE SEQUENCE [LARGE SCALE GENOMIC DNA]</scope>
    <source>
        <strain evidence="2 3">Sa2CVA6</strain>
    </source>
</reference>
<protein>
    <submittedName>
        <fullName evidence="2">Uncharacterized protein</fullName>
    </submittedName>
</protein>
<feature type="compositionally biased region" description="Polar residues" evidence="1">
    <location>
        <begin position="62"/>
        <end position="72"/>
    </location>
</feature>
<evidence type="ECO:0000313" key="2">
    <source>
        <dbReference type="EMBL" id="MBD7961179.1"/>
    </source>
</evidence>
<feature type="region of interest" description="Disordered" evidence="1">
    <location>
        <begin position="1"/>
        <end position="25"/>
    </location>
</feature>
<organism evidence="2 3">
    <name type="scientific">Comamonas avium</name>
    <dbReference type="NCBI Taxonomy" id="2762231"/>
    <lineage>
        <taxon>Bacteria</taxon>
        <taxon>Pseudomonadati</taxon>
        <taxon>Pseudomonadota</taxon>
        <taxon>Betaproteobacteria</taxon>
        <taxon>Burkholderiales</taxon>
        <taxon>Comamonadaceae</taxon>
        <taxon>Comamonas</taxon>
    </lineage>
</organism>